<dbReference type="EMBL" id="JBHUCM010000019">
    <property type="protein sequence ID" value="MFD1540756.1"/>
    <property type="molecule type" value="Genomic_DNA"/>
</dbReference>
<gene>
    <name evidence="1" type="ORF">ACFSJ0_27115</name>
</gene>
<accession>A0ABW4GDT0</accession>
<reference evidence="2" key="1">
    <citation type="journal article" date="2019" name="Int. J. Syst. Evol. Microbiol.">
        <title>The Global Catalogue of Microorganisms (GCM) 10K type strain sequencing project: providing services to taxonomists for standard genome sequencing and annotation.</title>
        <authorList>
            <consortium name="The Broad Institute Genomics Platform"/>
            <consortium name="The Broad Institute Genome Sequencing Center for Infectious Disease"/>
            <person name="Wu L."/>
            <person name="Ma J."/>
        </authorList>
    </citation>
    <scope>NUCLEOTIDE SEQUENCE [LARGE SCALE GENOMIC DNA]</scope>
    <source>
        <strain evidence="2">CGMCC 1.15399</strain>
    </source>
</reference>
<sequence>MSRTRKLLIAAPVIALAVILGRLLAARSNTQVHRINQDKPALDR</sequence>
<dbReference type="Proteomes" id="UP001597097">
    <property type="component" value="Unassembled WGS sequence"/>
</dbReference>
<evidence type="ECO:0000313" key="1">
    <source>
        <dbReference type="EMBL" id="MFD1540756.1"/>
    </source>
</evidence>
<evidence type="ECO:0000313" key="2">
    <source>
        <dbReference type="Proteomes" id="UP001597097"/>
    </source>
</evidence>
<dbReference type="RefSeq" id="WP_281429108.1">
    <property type="nucleotide sequence ID" value="NZ_JAHKRM010000035.1"/>
</dbReference>
<proteinExistence type="predicted"/>
<organism evidence="1 2">
    <name type="scientific">Nonomuraea guangzhouensis</name>
    <dbReference type="NCBI Taxonomy" id="1291555"/>
    <lineage>
        <taxon>Bacteria</taxon>
        <taxon>Bacillati</taxon>
        <taxon>Actinomycetota</taxon>
        <taxon>Actinomycetes</taxon>
        <taxon>Streptosporangiales</taxon>
        <taxon>Streptosporangiaceae</taxon>
        <taxon>Nonomuraea</taxon>
    </lineage>
</organism>
<keyword evidence="2" id="KW-1185">Reference proteome</keyword>
<comment type="caution">
    <text evidence="1">The sequence shown here is derived from an EMBL/GenBank/DDBJ whole genome shotgun (WGS) entry which is preliminary data.</text>
</comment>
<protein>
    <submittedName>
        <fullName evidence="1">Uncharacterized protein</fullName>
    </submittedName>
</protein>
<name>A0ABW4GDT0_9ACTN</name>